<dbReference type="Proteomes" id="UP000005481">
    <property type="component" value="Unassembled WGS sequence"/>
</dbReference>
<organism evidence="9 10">
    <name type="scientific">Anaeroglobus geminatus F0357</name>
    <dbReference type="NCBI Taxonomy" id="861450"/>
    <lineage>
        <taxon>Bacteria</taxon>
        <taxon>Bacillati</taxon>
        <taxon>Bacillota</taxon>
        <taxon>Negativicutes</taxon>
        <taxon>Veillonellales</taxon>
        <taxon>Veillonellaceae</taxon>
        <taxon>Anaeroglobus</taxon>
    </lineage>
</organism>
<dbReference type="GO" id="GO:0006635">
    <property type="term" value="P:fatty acid beta-oxidation"/>
    <property type="evidence" value="ECO:0007669"/>
    <property type="project" value="TreeGrafter"/>
</dbReference>
<dbReference type="FunFam" id="3.40.50.720:FF:000009">
    <property type="entry name" value="Fatty oxidation complex, alpha subunit"/>
    <property type="match status" value="1"/>
</dbReference>
<evidence type="ECO:0000256" key="5">
    <source>
        <dbReference type="PIRSR" id="PIRSR000105-2"/>
    </source>
</evidence>
<dbReference type="Gene3D" id="3.40.50.720">
    <property type="entry name" value="NAD(P)-binding Rossmann-like Domain"/>
    <property type="match status" value="1"/>
</dbReference>
<dbReference type="PANTHER" id="PTHR48075">
    <property type="entry name" value="3-HYDROXYACYL-COA DEHYDROGENASE FAMILY PROTEIN"/>
    <property type="match status" value="1"/>
</dbReference>
<evidence type="ECO:0000256" key="2">
    <source>
        <dbReference type="ARBA" id="ARBA00009463"/>
    </source>
</evidence>
<dbReference type="GO" id="GO:0019605">
    <property type="term" value="P:butyrate metabolic process"/>
    <property type="evidence" value="ECO:0007669"/>
    <property type="project" value="UniProtKB-UniPathway"/>
</dbReference>
<feature type="binding site" evidence="5">
    <location>
        <position position="170"/>
    </location>
    <ligand>
        <name>NAD(+)</name>
        <dbReference type="ChEBI" id="CHEBI:57540"/>
    </ligand>
</feature>
<dbReference type="PIRSF" id="PIRSF000105">
    <property type="entry name" value="HCDH"/>
    <property type="match status" value="1"/>
</dbReference>
<feature type="domain" description="3-hydroxyacyl-CoA dehydrogenase NAD binding" evidence="8">
    <location>
        <begin position="30"/>
        <end position="210"/>
    </location>
</feature>
<feature type="site" description="Important for catalytic activity" evidence="4">
    <location>
        <position position="167"/>
    </location>
</feature>
<feature type="binding site" evidence="6">
    <location>
        <position position="146"/>
    </location>
    <ligand>
        <name>CoA</name>
        <dbReference type="ChEBI" id="CHEBI:57287"/>
    </ligand>
</feature>
<keyword evidence="3" id="KW-0560">Oxidoreductase</keyword>
<dbReference type="NCBIfam" id="NF004474">
    <property type="entry name" value="PRK05808.1"/>
    <property type="match status" value="1"/>
</dbReference>
<dbReference type="InterPro" id="IPR013328">
    <property type="entry name" value="6PGD_dom2"/>
</dbReference>
<dbReference type="PROSITE" id="PS00067">
    <property type="entry name" value="3HCDH"/>
    <property type="match status" value="1"/>
</dbReference>
<evidence type="ECO:0000259" key="7">
    <source>
        <dbReference type="Pfam" id="PF00725"/>
    </source>
</evidence>
<feature type="binding site" evidence="5">
    <location>
        <position position="58"/>
    </location>
    <ligand>
        <name>NAD(+)</name>
        <dbReference type="ChEBI" id="CHEBI:57540"/>
    </ligand>
</feature>
<accession>G9YHT0</accession>
<dbReference type="SUPFAM" id="SSF51735">
    <property type="entry name" value="NAD(P)-binding Rossmann-fold domains"/>
    <property type="match status" value="1"/>
</dbReference>
<keyword evidence="10" id="KW-1185">Reference proteome</keyword>
<reference evidence="9 10" key="1">
    <citation type="submission" date="2011-08" db="EMBL/GenBank/DDBJ databases">
        <authorList>
            <person name="Weinstock G."/>
            <person name="Sodergren E."/>
            <person name="Clifton S."/>
            <person name="Fulton L."/>
            <person name="Fulton B."/>
            <person name="Courtney L."/>
            <person name="Fronick C."/>
            <person name="Harrison M."/>
            <person name="Strong C."/>
            <person name="Farmer C."/>
            <person name="Delahaunty K."/>
            <person name="Markovic C."/>
            <person name="Hall O."/>
            <person name="Minx P."/>
            <person name="Tomlinson C."/>
            <person name="Mitreva M."/>
            <person name="Hou S."/>
            <person name="Chen J."/>
            <person name="Wollam A."/>
            <person name="Pepin K.H."/>
            <person name="Johnson M."/>
            <person name="Bhonagiri V."/>
            <person name="Zhang X."/>
            <person name="Suruliraj S."/>
            <person name="Warren W."/>
            <person name="Chinwalla A."/>
            <person name="Mardis E.R."/>
            <person name="Wilson R.K."/>
        </authorList>
    </citation>
    <scope>NUCLEOTIDE SEQUENCE [LARGE SCALE GENOMIC DNA]</scope>
    <source>
        <strain evidence="9 10">F0357</strain>
    </source>
</reference>
<evidence type="ECO:0000256" key="4">
    <source>
        <dbReference type="PIRSR" id="PIRSR000105-1"/>
    </source>
</evidence>
<name>G9YHT0_9FIRM</name>
<protein>
    <submittedName>
        <fullName evidence="9">3-hydroxybutyryl-CoA dehydrogenase</fullName>
    </submittedName>
</protein>
<dbReference type="Gene3D" id="1.10.1040.10">
    <property type="entry name" value="N-(1-d-carboxylethyl)-l-norvaline Dehydrogenase, domain 2"/>
    <property type="match status" value="1"/>
</dbReference>
<dbReference type="InterPro" id="IPR008927">
    <property type="entry name" value="6-PGluconate_DH-like_C_sf"/>
</dbReference>
<feature type="domain" description="3-hydroxyacyl-CoA dehydrogenase C-terminal" evidence="7">
    <location>
        <begin position="213"/>
        <end position="309"/>
    </location>
</feature>
<feature type="binding site" evidence="5">
    <location>
        <position position="119"/>
    </location>
    <ligand>
        <name>NAD(+)</name>
        <dbReference type="ChEBI" id="CHEBI:57540"/>
    </ligand>
</feature>
<dbReference type="InterPro" id="IPR006176">
    <property type="entry name" value="3-OHacyl-CoA_DH_NAD-bd"/>
</dbReference>
<dbReference type="STRING" id="861450.HMPREF0080_01214"/>
<dbReference type="Pfam" id="PF00725">
    <property type="entry name" value="3HCDH"/>
    <property type="match status" value="1"/>
</dbReference>
<evidence type="ECO:0000256" key="1">
    <source>
        <dbReference type="ARBA" id="ARBA00005086"/>
    </source>
</evidence>
<feature type="binding site" evidence="5">
    <location>
        <begin position="35"/>
        <end position="40"/>
    </location>
    <ligand>
        <name>NAD(+)</name>
        <dbReference type="ChEBI" id="CHEBI:57540"/>
    </ligand>
</feature>
<dbReference type="Pfam" id="PF02737">
    <property type="entry name" value="3HCDH_N"/>
    <property type="match status" value="1"/>
</dbReference>
<evidence type="ECO:0000256" key="3">
    <source>
        <dbReference type="ARBA" id="ARBA00023002"/>
    </source>
</evidence>
<dbReference type="InterPro" id="IPR022694">
    <property type="entry name" value="3-OHacyl-CoA_DH"/>
</dbReference>
<gene>
    <name evidence="9" type="ORF">HMPREF0080_01214</name>
</gene>
<dbReference type="GO" id="GO:0008691">
    <property type="term" value="F:3-hydroxybutyryl-CoA dehydrogenase activity"/>
    <property type="evidence" value="ECO:0007669"/>
    <property type="project" value="TreeGrafter"/>
</dbReference>
<evidence type="ECO:0000313" key="10">
    <source>
        <dbReference type="Proteomes" id="UP000005481"/>
    </source>
</evidence>
<proteinExistence type="inferred from homology"/>
<dbReference type="EMBL" id="AGCJ01000045">
    <property type="protein sequence ID" value="EHM40479.1"/>
    <property type="molecule type" value="Genomic_DNA"/>
</dbReference>
<feature type="binding site" evidence="5">
    <location>
        <position position="124"/>
    </location>
    <ligand>
        <name>NAD(+)</name>
        <dbReference type="ChEBI" id="CHEBI:57540"/>
    </ligand>
</feature>
<feature type="binding site" evidence="6">
    <location>
        <position position="74"/>
    </location>
    <ligand>
        <name>CoA</name>
        <dbReference type="ChEBI" id="CHEBI:57287"/>
    </ligand>
</feature>
<evidence type="ECO:0000256" key="6">
    <source>
        <dbReference type="PIRSR" id="PIRSR000105-3"/>
    </source>
</evidence>
<comment type="similarity">
    <text evidence="2">Belongs to the 3-hydroxyacyl-CoA dehydrogenase family.</text>
</comment>
<comment type="pathway">
    <text evidence="1">Lipid metabolism; butanoate metabolism.</text>
</comment>
<feature type="binding site" evidence="5">
    <location>
        <position position="301"/>
    </location>
    <ligand>
        <name>NAD(+)</name>
        <dbReference type="ChEBI" id="CHEBI:57540"/>
    </ligand>
</feature>
<dbReference type="AlphaFoldDB" id="G9YHT0"/>
<keyword evidence="5" id="KW-0520">NAD</keyword>
<dbReference type="eggNOG" id="COG1250">
    <property type="taxonomic scope" value="Bacteria"/>
</dbReference>
<dbReference type="HOGENOM" id="CLU_009834_2_0_9"/>
<dbReference type="SUPFAM" id="SSF48179">
    <property type="entry name" value="6-phosphogluconate dehydrogenase C-terminal domain-like"/>
    <property type="match status" value="1"/>
</dbReference>
<dbReference type="InterPro" id="IPR036291">
    <property type="entry name" value="NAD(P)-bd_dom_sf"/>
</dbReference>
<dbReference type="UniPathway" id="UPA00863"/>
<dbReference type="InterPro" id="IPR006180">
    <property type="entry name" value="3-OHacyl-CoA_DH_CS"/>
</dbReference>
<sequence>MVLKGKDYFIFAKSVKKITLKEEFNMFCKKVMVIGAGTMGSGIAQVFLTHGCDVVLNDIKQEFIDGGIKKIDKSLTKLVAKEKMTQADKDAAMGRITSFVEITEDGMKDVDLVVEAAIEDMKIKAQIFKNLGEKCPAHTILASNTSSLPITKIAAATNRPDKVIGMHFFNPAPVMKLIEIINGIATSDETFKKVFEASQELGKSPVKVNDFPGFVGNRVVIPMINEAIQALMEGVASKEDIDAVCKLGFNHPMGPLALSDLIGNDVVLHIMEVLYEGFGDPKYRPSALLRQYVNAGYLGRKTGKGFYDYE</sequence>
<dbReference type="InterPro" id="IPR006108">
    <property type="entry name" value="3HC_DH_C"/>
</dbReference>
<evidence type="ECO:0000313" key="9">
    <source>
        <dbReference type="EMBL" id="EHM40479.1"/>
    </source>
</evidence>
<dbReference type="GO" id="GO:0070403">
    <property type="term" value="F:NAD+ binding"/>
    <property type="evidence" value="ECO:0007669"/>
    <property type="project" value="InterPro"/>
</dbReference>
<feature type="binding site" evidence="5">
    <location>
        <position position="146"/>
    </location>
    <ligand>
        <name>NAD(+)</name>
        <dbReference type="ChEBI" id="CHEBI:57540"/>
    </ligand>
</feature>
<comment type="caution">
    <text evidence="9">The sequence shown here is derived from an EMBL/GenBank/DDBJ whole genome shotgun (WGS) entry which is preliminary data.</text>
</comment>
<dbReference type="PATRIC" id="fig|861450.3.peg.1129"/>
<evidence type="ECO:0000259" key="8">
    <source>
        <dbReference type="Pfam" id="PF02737"/>
    </source>
</evidence>
<dbReference type="PANTHER" id="PTHR48075:SF5">
    <property type="entry name" value="3-HYDROXYBUTYRYL-COA DEHYDROGENASE"/>
    <property type="match status" value="1"/>
</dbReference>
<feature type="binding site" evidence="6">
    <location>
        <position position="81"/>
    </location>
    <ligand>
        <name>CoA</name>
        <dbReference type="ChEBI" id="CHEBI:57287"/>
    </ligand>
</feature>